<dbReference type="AlphaFoldDB" id="A0A075H8M0"/>
<dbReference type="PANTHER" id="PTHR43399:SF4">
    <property type="entry name" value="CELL WALL-ASSOCIATED PROTEASE"/>
    <property type="match status" value="1"/>
</dbReference>
<dbReference type="InterPro" id="IPR015500">
    <property type="entry name" value="Peptidase_S8_subtilisin-rel"/>
</dbReference>
<keyword evidence="3 5" id="KW-0378">Hydrolase</keyword>
<keyword evidence="2 5" id="KW-0645">Protease</keyword>
<organism evidence="7">
    <name type="scientific">uncultured marine group II/III euryarchaeote KM3_44_G05</name>
    <dbReference type="NCBI Taxonomy" id="1456448"/>
    <lineage>
        <taxon>Archaea</taxon>
        <taxon>Methanobacteriati</taxon>
        <taxon>Methanobacteriota</taxon>
        <taxon>environmental samples</taxon>
    </lineage>
</organism>
<dbReference type="InterPro" id="IPR051048">
    <property type="entry name" value="Peptidase_S8/S53_subtilisin"/>
</dbReference>
<dbReference type="PROSITE" id="PS51892">
    <property type="entry name" value="SUBTILASE"/>
    <property type="match status" value="1"/>
</dbReference>
<evidence type="ECO:0000256" key="3">
    <source>
        <dbReference type="ARBA" id="ARBA00022801"/>
    </source>
</evidence>
<dbReference type="PROSITE" id="PS00136">
    <property type="entry name" value="SUBTILASE_ASP"/>
    <property type="match status" value="1"/>
</dbReference>
<dbReference type="PANTHER" id="PTHR43399">
    <property type="entry name" value="SUBTILISIN-RELATED"/>
    <property type="match status" value="1"/>
</dbReference>
<dbReference type="InterPro" id="IPR036852">
    <property type="entry name" value="Peptidase_S8/S53_dom_sf"/>
</dbReference>
<evidence type="ECO:0000256" key="5">
    <source>
        <dbReference type="PROSITE-ProRule" id="PRU01240"/>
    </source>
</evidence>
<feature type="active site" description="Charge relay system" evidence="5">
    <location>
        <position position="66"/>
    </location>
</feature>
<dbReference type="EMBL" id="KF900884">
    <property type="protein sequence ID" value="AIF10193.1"/>
    <property type="molecule type" value="Genomic_DNA"/>
</dbReference>
<feature type="active site" description="Charge relay system" evidence="5">
    <location>
        <position position="283"/>
    </location>
</feature>
<evidence type="ECO:0000256" key="1">
    <source>
        <dbReference type="ARBA" id="ARBA00011073"/>
    </source>
</evidence>
<dbReference type="Pfam" id="PF00082">
    <property type="entry name" value="Peptidase_S8"/>
    <property type="match status" value="1"/>
</dbReference>
<sequence>MTTISVGLILIISSSVAYYLIQKVNQEVLSRPHPDYLEWQDDFRTISGLDNVTGLTGSGVRTCVVDTGIEIGHIDFAGKQLTGWKDFINDRAEPYDDQGHGTAMAGLIWADGWMRGVSPGVELLVAKAMGSTGEGVDDTIAAAVDWCVDQSADIISLSLGGAPGFNFILGSTDQLEESVQDALDAGIFVVAAAGNDGTDDDGDVESPGSIEDVICVGAIDRTGQLWSGSSIGDNNGELFPNPMLPRTDPDQKPELVAPGEDVPVLLTEGGGFESAWGHASGTSASTAWVAGALGLLLEQRADLQHDGSSGGSGAINDVKDWIQSSSVGQSGHDDHYGYGYLDTSALLAAAV</sequence>
<evidence type="ECO:0000256" key="4">
    <source>
        <dbReference type="ARBA" id="ARBA00022825"/>
    </source>
</evidence>
<dbReference type="InterPro" id="IPR000209">
    <property type="entry name" value="Peptidase_S8/S53_dom"/>
</dbReference>
<protein>
    <recommendedName>
        <fullName evidence="6">Peptidase S8/S53 domain-containing protein</fullName>
    </recommendedName>
</protein>
<comment type="similarity">
    <text evidence="1 5">Belongs to the peptidase S8 family.</text>
</comment>
<proteinExistence type="inferred from homology"/>
<dbReference type="Gene3D" id="3.40.50.200">
    <property type="entry name" value="Peptidase S8/S53 domain"/>
    <property type="match status" value="1"/>
</dbReference>
<evidence type="ECO:0000259" key="6">
    <source>
        <dbReference type="Pfam" id="PF00082"/>
    </source>
</evidence>
<dbReference type="GO" id="GO:0004252">
    <property type="term" value="F:serine-type endopeptidase activity"/>
    <property type="evidence" value="ECO:0007669"/>
    <property type="project" value="UniProtKB-UniRule"/>
</dbReference>
<feature type="active site" description="Charge relay system" evidence="5">
    <location>
        <position position="100"/>
    </location>
</feature>
<evidence type="ECO:0000313" key="7">
    <source>
        <dbReference type="EMBL" id="AIF10193.1"/>
    </source>
</evidence>
<dbReference type="PRINTS" id="PR00723">
    <property type="entry name" value="SUBTILISIN"/>
</dbReference>
<accession>A0A075H8M0</accession>
<dbReference type="SUPFAM" id="SSF52743">
    <property type="entry name" value="Subtilisin-like"/>
    <property type="match status" value="1"/>
</dbReference>
<dbReference type="GO" id="GO:0006508">
    <property type="term" value="P:proteolysis"/>
    <property type="evidence" value="ECO:0007669"/>
    <property type="project" value="UniProtKB-KW"/>
</dbReference>
<dbReference type="InterPro" id="IPR023827">
    <property type="entry name" value="Peptidase_S8_Asp-AS"/>
</dbReference>
<feature type="domain" description="Peptidase S8/S53" evidence="6">
    <location>
        <begin position="57"/>
        <end position="339"/>
    </location>
</feature>
<reference evidence="7" key="1">
    <citation type="journal article" date="2014" name="Genome Biol. Evol.">
        <title>Pangenome evidence for extensive interdomain horizontal transfer affecting lineage core and shell genes in uncultured planktonic thaumarchaeota and euryarchaeota.</title>
        <authorList>
            <person name="Deschamps P."/>
            <person name="Zivanovic Y."/>
            <person name="Moreira D."/>
            <person name="Rodriguez-Valera F."/>
            <person name="Lopez-Garcia P."/>
        </authorList>
    </citation>
    <scope>NUCLEOTIDE SEQUENCE</scope>
</reference>
<evidence type="ECO:0000256" key="2">
    <source>
        <dbReference type="ARBA" id="ARBA00022670"/>
    </source>
</evidence>
<keyword evidence="4 5" id="KW-0720">Serine protease</keyword>
<name>A0A075H8M0_9EURY</name>